<dbReference type="CDD" id="cd19920">
    <property type="entry name" value="REC_PA4781-like"/>
    <property type="match status" value="1"/>
</dbReference>
<feature type="domain" description="Response regulatory" evidence="6">
    <location>
        <begin position="11"/>
        <end position="127"/>
    </location>
</feature>
<dbReference type="SUPFAM" id="SSF55874">
    <property type="entry name" value="ATPase domain of HSP90 chaperone/DNA topoisomerase II/histidine kinase"/>
    <property type="match status" value="1"/>
</dbReference>
<dbReference type="InterPro" id="IPR001789">
    <property type="entry name" value="Sig_transdc_resp-reg_receiver"/>
</dbReference>
<dbReference type="Gene3D" id="1.10.287.130">
    <property type="match status" value="1"/>
</dbReference>
<evidence type="ECO:0000313" key="8">
    <source>
        <dbReference type="Proteomes" id="UP000032568"/>
    </source>
</evidence>
<dbReference type="SUPFAM" id="SSF52172">
    <property type="entry name" value="CheY-like"/>
    <property type="match status" value="1"/>
</dbReference>
<dbReference type="InterPro" id="IPR036890">
    <property type="entry name" value="HATPase_C_sf"/>
</dbReference>
<feature type="modified residue" description="4-aspartylphosphate" evidence="4">
    <location>
        <position position="60"/>
    </location>
</feature>
<dbReference type="Gene3D" id="3.30.565.10">
    <property type="entry name" value="Histidine kinase-like ATPase, C-terminal domain"/>
    <property type="match status" value="1"/>
</dbReference>
<keyword evidence="3 4" id="KW-0597">Phosphoprotein</keyword>
<reference evidence="7 8" key="1">
    <citation type="journal article" date="2015" name="Genome Announc.">
        <title>Draft Genome Sequences of Marine Isolates of Thalassomonas viridans and Thalassomonas actiniarum.</title>
        <authorList>
            <person name="Olonade I."/>
            <person name="van Zyl L.J."/>
            <person name="Trindade M."/>
        </authorList>
    </citation>
    <scope>NUCLEOTIDE SEQUENCE [LARGE SCALE GENOMIC DNA]</scope>
    <source>
        <strain evidence="7 8">A5K-106</strain>
    </source>
</reference>
<keyword evidence="8" id="KW-1185">Reference proteome</keyword>
<dbReference type="CDD" id="cd00075">
    <property type="entry name" value="HATPase"/>
    <property type="match status" value="1"/>
</dbReference>
<dbReference type="InterPro" id="IPR004358">
    <property type="entry name" value="Sig_transdc_His_kin-like_C"/>
</dbReference>
<name>A0AAE9YS26_9GAMM</name>
<evidence type="ECO:0000256" key="4">
    <source>
        <dbReference type="PROSITE-ProRule" id="PRU00169"/>
    </source>
</evidence>
<evidence type="ECO:0000259" key="6">
    <source>
        <dbReference type="PROSITE" id="PS50110"/>
    </source>
</evidence>
<sequence length="407" mass="44934">MNDPGLTVGSKVLVVDDKKENLDILTHILEGEGYEVSFAMEGEKAIQIASVYLPDLILLDVMMPGIDGFETCRRIKVLTELRDIPIIFVTGKADVSDILRAFQVGAIDYVTKPIRHEELCARVKTHLQLRRLMTIRDELIAQMRQQNIRLEKMSVVNEEKLAQSEKMSHLGELIGELTHELSTPLGISTTALSTLSDNTQEISTNIQSDKLSKSKLIKFLDVTAENYDIVLSNLNYAIQLINSFKKIVVGEFNPNSSKLELANFLHDILHILRPKLKHMPHQIKVECPENISLNVQAGALSQVLINLINNALIHAFEETTAGEVAIKASTQAEKLHLSVADNGRGIGDENLEHIFDKYFTSKADEGGSGLGLFIVKKIVTESLGGEISCQSSPAGSCFEVIIPLTSP</sequence>
<dbReference type="InterPro" id="IPR011006">
    <property type="entry name" value="CheY-like_superfamily"/>
</dbReference>
<dbReference type="AlphaFoldDB" id="A0AAE9YS26"/>
<gene>
    <name evidence="7" type="ORF">SG35_003085</name>
</gene>
<dbReference type="GO" id="GO:0000155">
    <property type="term" value="F:phosphorelay sensor kinase activity"/>
    <property type="evidence" value="ECO:0007669"/>
    <property type="project" value="TreeGrafter"/>
</dbReference>
<dbReference type="PANTHER" id="PTHR43547">
    <property type="entry name" value="TWO-COMPONENT HISTIDINE KINASE"/>
    <property type="match status" value="1"/>
</dbReference>
<feature type="domain" description="Histidine kinase" evidence="5">
    <location>
        <begin position="176"/>
        <end position="406"/>
    </location>
</feature>
<dbReference type="PANTHER" id="PTHR43547:SF2">
    <property type="entry name" value="HYBRID SIGNAL TRANSDUCTION HISTIDINE KINASE C"/>
    <property type="match status" value="1"/>
</dbReference>
<dbReference type="EMBL" id="CP059735">
    <property type="protein sequence ID" value="WDD99672.1"/>
    <property type="molecule type" value="Genomic_DNA"/>
</dbReference>
<reference evidence="7 8" key="2">
    <citation type="journal article" date="2022" name="Mar. Drugs">
        <title>Bioassay-Guided Fractionation Leads to the Detection of Cholic Acid Generated by the Rare Thalassomonas sp.</title>
        <authorList>
            <person name="Pheiffer F."/>
            <person name="Schneider Y.K."/>
            <person name="Hansen E.H."/>
            <person name="Andersen J.H."/>
            <person name="Isaksson J."/>
            <person name="Busche T."/>
            <person name="R C."/>
            <person name="Kalinowski J."/>
            <person name="Zyl L.V."/>
            <person name="Trindade M."/>
        </authorList>
    </citation>
    <scope>NUCLEOTIDE SEQUENCE [LARGE SCALE GENOMIC DNA]</scope>
    <source>
        <strain evidence="7 8">A5K-106</strain>
    </source>
</reference>
<proteinExistence type="predicted"/>
<comment type="catalytic activity">
    <reaction evidence="1">
        <text>ATP + protein L-histidine = ADP + protein N-phospho-L-histidine.</text>
        <dbReference type="EC" id="2.7.13.3"/>
    </reaction>
</comment>
<dbReference type="SMART" id="SM00387">
    <property type="entry name" value="HATPase_c"/>
    <property type="match status" value="1"/>
</dbReference>
<protein>
    <recommendedName>
        <fullName evidence="2">histidine kinase</fullName>
        <ecNumber evidence="2">2.7.13.3</ecNumber>
    </recommendedName>
</protein>
<dbReference type="PROSITE" id="PS50109">
    <property type="entry name" value="HIS_KIN"/>
    <property type="match status" value="1"/>
</dbReference>
<dbReference type="SMART" id="SM00448">
    <property type="entry name" value="REC"/>
    <property type="match status" value="1"/>
</dbReference>
<evidence type="ECO:0000259" key="5">
    <source>
        <dbReference type="PROSITE" id="PS50109"/>
    </source>
</evidence>
<dbReference type="Gene3D" id="3.40.50.2300">
    <property type="match status" value="1"/>
</dbReference>
<dbReference type="KEGG" id="tact:SG35_003085"/>
<accession>A0AAE9YS26</accession>
<dbReference type="RefSeq" id="WP_044834968.1">
    <property type="nucleotide sequence ID" value="NZ_CP059735.1"/>
</dbReference>
<keyword evidence="7" id="KW-0808">Transferase</keyword>
<keyword evidence="7" id="KW-0418">Kinase</keyword>
<evidence type="ECO:0000313" key="7">
    <source>
        <dbReference type="EMBL" id="WDD99672.1"/>
    </source>
</evidence>
<dbReference type="InterPro" id="IPR003594">
    <property type="entry name" value="HATPase_dom"/>
</dbReference>
<evidence type="ECO:0000256" key="2">
    <source>
        <dbReference type="ARBA" id="ARBA00012438"/>
    </source>
</evidence>
<evidence type="ECO:0000256" key="1">
    <source>
        <dbReference type="ARBA" id="ARBA00000085"/>
    </source>
</evidence>
<organism evidence="7 8">
    <name type="scientific">Thalassomonas actiniarum</name>
    <dbReference type="NCBI Taxonomy" id="485447"/>
    <lineage>
        <taxon>Bacteria</taxon>
        <taxon>Pseudomonadati</taxon>
        <taxon>Pseudomonadota</taxon>
        <taxon>Gammaproteobacteria</taxon>
        <taxon>Alteromonadales</taxon>
        <taxon>Colwelliaceae</taxon>
        <taxon>Thalassomonas</taxon>
    </lineage>
</organism>
<dbReference type="EC" id="2.7.13.3" evidence="2"/>
<dbReference type="PRINTS" id="PR00344">
    <property type="entry name" value="BCTRLSENSOR"/>
</dbReference>
<dbReference type="Proteomes" id="UP000032568">
    <property type="component" value="Chromosome"/>
</dbReference>
<evidence type="ECO:0000256" key="3">
    <source>
        <dbReference type="ARBA" id="ARBA00022553"/>
    </source>
</evidence>
<dbReference type="Pfam" id="PF02518">
    <property type="entry name" value="HATPase_c"/>
    <property type="match status" value="1"/>
</dbReference>
<dbReference type="Pfam" id="PF00072">
    <property type="entry name" value="Response_reg"/>
    <property type="match status" value="1"/>
</dbReference>
<dbReference type="InterPro" id="IPR005467">
    <property type="entry name" value="His_kinase_dom"/>
</dbReference>
<dbReference type="PROSITE" id="PS50110">
    <property type="entry name" value="RESPONSE_REGULATORY"/>
    <property type="match status" value="1"/>
</dbReference>